<reference evidence="1 2" key="1">
    <citation type="journal article" date="2010" name="Nature">
        <title>Metabolic streamlining in an open-ocean nitrogen-fixing cyanobacterium.</title>
        <authorList>
            <person name="Tripp H.J."/>
            <person name="Bench S.R."/>
            <person name="Turk K.A."/>
            <person name="Foster R.A."/>
            <person name="Desany B.A."/>
            <person name="Niazi F."/>
            <person name="Affourtit J.P."/>
            <person name="Zehr J.P."/>
        </authorList>
    </citation>
    <scope>NUCLEOTIDE SEQUENCE [LARGE SCALE GENOMIC DNA]</scope>
    <source>
        <strain evidence="2">ALOHA</strain>
    </source>
</reference>
<sequence>MSTLRSIVINQEKTDDIYEIYLLEPTRYILNNYSQLFASWGKSPHSLIIVLLYSTIPLNNNCARVRREKNRLKENFLRLGKTIQLTLQKKQYLVEIIDPQDGKPLNSTSDQIFLDSVAVVHKSLMMHYISFGKCKLLHHPFQKTSIYPGLMITNAKTERIRDLITAKIVSDSK</sequence>
<gene>
    <name evidence="1" type="ordered locus">UCYN_11290</name>
</gene>
<dbReference type="Proteomes" id="UP000001405">
    <property type="component" value="Chromosome"/>
</dbReference>
<keyword evidence="2" id="KW-1185">Reference proteome</keyword>
<dbReference type="HOGENOM" id="CLU_097729_0_0_3"/>
<accession>D3EQP9</accession>
<dbReference type="Pfam" id="PF10229">
    <property type="entry name" value="MMADHC"/>
    <property type="match status" value="1"/>
</dbReference>
<name>D3EQP9_ATETH</name>
<evidence type="ECO:0000313" key="2">
    <source>
        <dbReference type="Proteomes" id="UP000001405"/>
    </source>
</evidence>
<dbReference type="STRING" id="1453429.UCYN_11290"/>
<dbReference type="KEGG" id="cyu:UCYN_11290"/>
<protein>
    <submittedName>
        <fullName evidence="1">Uncharacterized protein</fullName>
    </submittedName>
</protein>
<dbReference type="OrthoDB" id="428535at2"/>
<proteinExistence type="predicted"/>
<dbReference type="EMBL" id="CP001842">
    <property type="protein sequence ID" value="ADB95799.1"/>
    <property type="molecule type" value="Genomic_DNA"/>
</dbReference>
<dbReference type="InterPro" id="IPR019362">
    <property type="entry name" value="MMADHC"/>
</dbReference>
<dbReference type="GO" id="GO:0009235">
    <property type="term" value="P:cobalamin metabolic process"/>
    <property type="evidence" value="ECO:0007669"/>
    <property type="project" value="InterPro"/>
</dbReference>
<organism evidence="2">
    <name type="scientific">Atelocyanobacterium thalassa (isolate ALOHA)</name>
    <dbReference type="NCBI Taxonomy" id="1453429"/>
    <lineage>
        <taxon>Bacteria</taxon>
        <taxon>Bacillati</taxon>
        <taxon>Cyanobacteriota</taxon>
        <taxon>Cyanophyceae</taxon>
        <taxon>Oscillatoriophycideae</taxon>
        <taxon>Chroococcales</taxon>
        <taxon>Aphanothecaceae</taxon>
        <taxon>Candidatus Atelocyanobacterium</taxon>
        <taxon>Candidatus Atelocyanobacterium thalassae</taxon>
    </lineage>
</organism>
<dbReference type="PANTHER" id="PTHR13192:SF3">
    <property type="entry name" value="COBALAMIN TRAFFICKING PROTEIN CBLD"/>
    <property type="match status" value="1"/>
</dbReference>
<dbReference type="AlphaFoldDB" id="D3EQP9"/>
<dbReference type="RefSeq" id="WP_012954486.1">
    <property type="nucleotide sequence ID" value="NC_013771.1"/>
</dbReference>
<evidence type="ECO:0000313" key="1">
    <source>
        <dbReference type="EMBL" id="ADB95799.1"/>
    </source>
</evidence>
<dbReference type="PANTHER" id="PTHR13192">
    <property type="entry name" value="MY011 PROTEIN"/>
    <property type="match status" value="1"/>
</dbReference>